<reference evidence="2" key="1">
    <citation type="journal article" date="2013" name="Proc. Natl. Acad. Sci. U.S.A.">
        <title>Genome structure and metabolic features in the red seaweed Chondrus crispus shed light on evolution of the Archaeplastida.</title>
        <authorList>
            <person name="Collen J."/>
            <person name="Porcel B."/>
            <person name="Carre W."/>
            <person name="Ball S.G."/>
            <person name="Chaparro C."/>
            <person name="Tonon T."/>
            <person name="Barbeyron T."/>
            <person name="Michel G."/>
            <person name="Noel B."/>
            <person name="Valentin K."/>
            <person name="Elias M."/>
            <person name="Artiguenave F."/>
            <person name="Arun A."/>
            <person name="Aury J.M."/>
            <person name="Barbosa-Neto J.F."/>
            <person name="Bothwell J.H."/>
            <person name="Bouget F.Y."/>
            <person name="Brillet L."/>
            <person name="Cabello-Hurtado F."/>
            <person name="Capella-Gutierrez S."/>
            <person name="Charrier B."/>
            <person name="Cladiere L."/>
            <person name="Cock J.M."/>
            <person name="Coelho S.M."/>
            <person name="Colleoni C."/>
            <person name="Czjzek M."/>
            <person name="Da Silva C."/>
            <person name="Delage L."/>
            <person name="Denoeud F."/>
            <person name="Deschamps P."/>
            <person name="Dittami S.M."/>
            <person name="Gabaldon T."/>
            <person name="Gachon C.M."/>
            <person name="Groisillier A."/>
            <person name="Herve C."/>
            <person name="Jabbari K."/>
            <person name="Katinka M."/>
            <person name="Kloareg B."/>
            <person name="Kowalczyk N."/>
            <person name="Labadie K."/>
            <person name="Leblanc C."/>
            <person name="Lopez P.J."/>
            <person name="McLachlan D.H."/>
            <person name="Meslet-Cladiere L."/>
            <person name="Moustafa A."/>
            <person name="Nehr Z."/>
            <person name="Nyvall Collen P."/>
            <person name="Panaud O."/>
            <person name="Partensky F."/>
            <person name="Poulain J."/>
            <person name="Rensing S.A."/>
            <person name="Rousvoal S."/>
            <person name="Samson G."/>
            <person name="Symeonidi A."/>
            <person name="Weissenbach J."/>
            <person name="Zambounis A."/>
            <person name="Wincker P."/>
            <person name="Boyen C."/>
        </authorList>
    </citation>
    <scope>NUCLEOTIDE SEQUENCE [LARGE SCALE GENOMIC DNA]</scope>
    <source>
        <strain evidence="2">cv. Stackhouse</strain>
    </source>
</reference>
<dbReference type="GeneID" id="17321341"/>
<dbReference type="RefSeq" id="XP_005713633.1">
    <property type="nucleotide sequence ID" value="XM_005713576.1"/>
</dbReference>
<sequence length="58" mass="6657">MAMRYERNEDAIGPHGMYVSICIDCNGNRQVPFQDNGVYRNANAMKVILDLHDDRIDT</sequence>
<proteinExistence type="predicted"/>
<dbReference type="Proteomes" id="UP000012073">
    <property type="component" value="Unassembled WGS sequence"/>
</dbReference>
<gene>
    <name evidence="1" type="ORF">CHC_T00002420001</name>
</gene>
<name>R7Q708_CHOCR</name>
<protein>
    <submittedName>
        <fullName evidence="1">Uncharacterized protein</fullName>
    </submittedName>
</protein>
<accession>R7Q708</accession>
<dbReference type="AlphaFoldDB" id="R7Q708"/>
<dbReference type="KEGG" id="ccp:CHC_T00002420001"/>
<evidence type="ECO:0000313" key="1">
    <source>
        <dbReference type="EMBL" id="CDF33814.1"/>
    </source>
</evidence>
<dbReference type="Gramene" id="CDF33814">
    <property type="protein sequence ID" value="CDF33814"/>
    <property type="gene ID" value="CHC_T00002420001"/>
</dbReference>
<evidence type="ECO:0000313" key="2">
    <source>
        <dbReference type="Proteomes" id="UP000012073"/>
    </source>
</evidence>
<dbReference type="EMBL" id="HG001658">
    <property type="protein sequence ID" value="CDF33814.1"/>
    <property type="molecule type" value="Genomic_DNA"/>
</dbReference>
<keyword evidence="2" id="KW-1185">Reference proteome</keyword>
<organism evidence="1 2">
    <name type="scientific">Chondrus crispus</name>
    <name type="common">Carrageen Irish moss</name>
    <name type="synonym">Polymorpha crispa</name>
    <dbReference type="NCBI Taxonomy" id="2769"/>
    <lineage>
        <taxon>Eukaryota</taxon>
        <taxon>Rhodophyta</taxon>
        <taxon>Florideophyceae</taxon>
        <taxon>Rhodymeniophycidae</taxon>
        <taxon>Gigartinales</taxon>
        <taxon>Gigartinaceae</taxon>
        <taxon>Chondrus</taxon>
    </lineage>
</organism>